<gene>
    <name evidence="7" type="ORF">BSL78_14386</name>
</gene>
<dbReference type="AlphaFoldDB" id="A0A2G8KL64"/>
<feature type="transmembrane region" description="Helical" evidence="5">
    <location>
        <begin position="62"/>
        <end position="81"/>
    </location>
</feature>
<feature type="transmembrane region" description="Helical" evidence="5">
    <location>
        <begin position="275"/>
        <end position="296"/>
    </location>
</feature>
<evidence type="ECO:0000313" key="8">
    <source>
        <dbReference type="Proteomes" id="UP000230750"/>
    </source>
</evidence>
<reference evidence="7 8" key="1">
    <citation type="journal article" date="2017" name="PLoS Biol.">
        <title>The sea cucumber genome provides insights into morphological evolution and visceral regeneration.</title>
        <authorList>
            <person name="Zhang X."/>
            <person name="Sun L."/>
            <person name="Yuan J."/>
            <person name="Sun Y."/>
            <person name="Gao Y."/>
            <person name="Zhang L."/>
            <person name="Li S."/>
            <person name="Dai H."/>
            <person name="Hamel J.F."/>
            <person name="Liu C."/>
            <person name="Yu Y."/>
            <person name="Liu S."/>
            <person name="Lin W."/>
            <person name="Guo K."/>
            <person name="Jin S."/>
            <person name="Xu P."/>
            <person name="Storey K.B."/>
            <person name="Huan P."/>
            <person name="Zhang T."/>
            <person name="Zhou Y."/>
            <person name="Zhang J."/>
            <person name="Lin C."/>
            <person name="Li X."/>
            <person name="Xing L."/>
            <person name="Huo D."/>
            <person name="Sun M."/>
            <person name="Wang L."/>
            <person name="Mercier A."/>
            <person name="Li F."/>
            <person name="Yang H."/>
            <person name="Xiang J."/>
        </authorList>
    </citation>
    <scope>NUCLEOTIDE SEQUENCE [LARGE SCALE GENOMIC DNA]</scope>
    <source>
        <strain evidence="7">Shaxun</strain>
        <tissue evidence="7">Muscle</tissue>
    </source>
</reference>
<dbReference type="Proteomes" id="UP000230750">
    <property type="component" value="Unassembled WGS sequence"/>
</dbReference>
<organism evidence="7 8">
    <name type="scientific">Stichopus japonicus</name>
    <name type="common">Sea cucumber</name>
    <dbReference type="NCBI Taxonomy" id="307972"/>
    <lineage>
        <taxon>Eukaryota</taxon>
        <taxon>Metazoa</taxon>
        <taxon>Echinodermata</taxon>
        <taxon>Eleutherozoa</taxon>
        <taxon>Echinozoa</taxon>
        <taxon>Holothuroidea</taxon>
        <taxon>Aspidochirotacea</taxon>
        <taxon>Aspidochirotida</taxon>
        <taxon>Stichopodidae</taxon>
        <taxon>Apostichopus</taxon>
    </lineage>
</organism>
<evidence type="ECO:0000313" key="7">
    <source>
        <dbReference type="EMBL" id="PIK48754.1"/>
    </source>
</evidence>
<name>A0A2G8KL64_STIJA</name>
<dbReference type="OrthoDB" id="306876at2759"/>
<evidence type="ECO:0000256" key="1">
    <source>
        <dbReference type="ARBA" id="ARBA00004141"/>
    </source>
</evidence>
<feature type="transmembrane region" description="Helical" evidence="5">
    <location>
        <begin position="302"/>
        <end position="322"/>
    </location>
</feature>
<feature type="domain" description="EamA" evidence="6">
    <location>
        <begin position="33"/>
        <end position="162"/>
    </location>
</feature>
<protein>
    <submittedName>
        <fullName evidence="7">Putative solute carrier family 35 member G1</fullName>
    </submittedName>
</protein>
<feature type="transmembrane region" description="Helical" evidence="5">
    <location>
        <begin position="93"/>
        <end position="116"/>
    </location>
</feature>
<evidence type="ECO:0000256" key="4">
    <source>
        <dbReference type="ARBA" id="ARBA00023136"/>
    </source>
</evidence>
<keyword evidence="8" id="KW-1185">Reference proteome</keyword>
<accession>A0A2G8KL64</accession>
<evidence type="ECO:0000256" key="3">
    <source>
        <dbReference type="ARBA" id="ARBA00022989"/>
    </source>
</evidence>
<keyword evidence="2 5" id="KW-0812">Transmembrane</keyword>
<dbReference type="GO" id="GO:0016020">
    <property type="term" value="C:membrane"/>
    <property type="evidence" value="ECO:0007669"/>
    <property type="project" value="UniProtKB-SubCell"/>
</dbReference>
<feature type="transmembrane region" description="Helical" evidence="5">
    <location>
        <begin position="184"/>
        <end position="205"/>
    </location>
</feature>
<feature type="transmembrane region" description="Helical" evidence="5">
    <location>
        <begin position="217"/>
        <end position="237"/>
    </location>
</feature>
<keyword evidence="4 5" id="KW-0472">Membrane</keyword>
<dbReference type="EMBL" id="MRZV01000504">
    <property type="protein sequence ID" value="PIK48754.1"/>
    <property type="molecule type" value="Genomic_DNA"/>
</dbReference>
<keyword evidence="3 5" id="KW-1133">Transmembrane helix</keyword>
<dbReference type="PANTHER" id="PTHR22911">
    <property type="entry name" value="ACYL-MALONYL CONDENSING ENZYME-RELATED"/>
    <property type="match status" value="1"/>
</dbReference>
<feature type="transmembrane region" description="Helical" evidence="5">
    <location>
        <begin position="249"/>
        <end position="268"/>
    </location>
</feature>
<dbReference type="PANTHER" id="PTHR22911:SF6">
    <property type="entry name" value="SOLUTE CARRIER FAMILY 35 MEMBER G1"/>
    <property type="match status" value="1"/>
</dbReference>
<proteinExistence type="predicted"/>
<comment type="caution">
    <text evidence="7">The sequence shown here is derived from an EMBL/GenBank/DDBJ whole genome shotgun (WGS) entry which is preliminary data.</text>
</comment>
<dbReference type="InterPro" id="IPR000620">
    <property type="entry name" value="EamA_dom"/>
</dbReference>
<evidence type="ECO:0000259" key="6">
    <source>
        <dbReference type="Pfam" id="PF00892"/>
    </source>
</evidence>
<evidence type="ECO:0000256" key="2">
    <source>
        <dbReference type="ARBA" id="ARBA00022692"/>
    </source>
</evidence>
<evidence type="ECO:0000256" key="5">
    <source>
        <dbReference type="SAM" id="Phobius"/>
    </source>
</evidence>
<dbReference type="Pfam" id="PF00892">
    <property type="entry name" value="EamA"/>
    <property type="match status" value="1"/>
</dbReference>
<dbReference type="InterPro" id="IPR037185">
    <property type="entry name" value="EmrE-like"/>
</dbReference>
<comment type="subcellular location">
    <subcellularLocation>
        <location evidence="1">Membrane</location>
        <topology evidence="1">Multi-pass membrane protein</topology>
    </subcellularLocation>
</comment>
<dbReference type="SUPFAM" id="SSF103481">
    <property type="entry name" value="Multidrug resistance efflux transporter EmrE"/>
    <property type="match status" value="2"/>
</dbReference>
<sequence>MNQHPSQPDENQSTVGARYNSATEWMSFFTQRTGLIWAAGAGITQAAQLIATEAVVHMVHPMQALFIRSCFLLIFVLFISWNESQRYTAWDLVINISFGLFDAAAVFAAVTAMSFISAADAGVILFNQPIPSSIAACVLLGESFDWLDGVLTVINCIGLVCICKTTMADQGAAYSVDTAVTGHALLGILSSAVGLGFNTLVLIAARSLAHRDTEDPCLVSFMAGCNGLIISSVYLTLTSSWQLPETNQAVFYCILLGVVTILCFYIYMNAVKMENVLIVAIAISLCIPLNFMFEFIFKGRTVFLVTLIGVVFTVGSTVLLYIKTFLTSRQETAENN</sequence>